<dbReference type="InterPro" id="IPR035919">
    <property type="entry name" value="EAL_sf"/>
</dbReference>
<reference evidence="4 5" key="1">
    <citation type="journal article" date="2004" name="Syst. Appl. Microbiol.">
        <title>Cryptoendolithic actinomycetes from antarctic sandstone rock samples: Micromonospora endolithica sp. nov. and two isolates related to Micromonospora coerulea Jensen 1932.</title>
        <authorList>
            <person name="Hirsch P."/>
            <person name="Mevs U."/>
            <person name="Kroppenstedt R.M."/>
            <person name="Schumann P."/>
            <person name="Stackebrandt E."/>
        </authorList>
    </citation>
    <scope>NUCLEOTIDE SEQUENCE [LARGE SCALE GENOMIC DNA]</scope>
    <source>
        <strain evidence="4 5">JCM 12677</strain>
    </source>
</reference>
<dbReference type="SUPFAM" id="SSF55073">
    <property type="entry name" value="Nucleotide cyclase"/>
    <property type="match status" value="1"/>
</dbReference>
<dbReference type="PANTHER" id="PTHR33121">
    <property type="entry name" value="CYCLIC DI-GMP PHOSPHODIESTERASE PDEF"/>
    <property type="match status" value="1"/>
</dbReference>
<dbReference type="InterPro" id="IPR050706">
    <property type="entry name" value="Cyclic-di-GMP_PDE-like"/>
</dbReference>
<evidence type="ECO:0000256" key="1">
    <source>
        <dbReference type="SAM" id="Phobius"/>
    </source>
</evidence>
<dbReference type="InterPro" id="IPR043128">
    <property type="entry name" value="Rev_trsase/Diguanyl_cyclase"/>
</dbReference>
<dbReference type="PANTHER" id="PTHR33121:SF70">
    <property type="entry name" value="SIGNALING PROTEIN YKOW"/>
    <property type="match status" value="1"/>
</dbReference>
<dbReference type="SMART" id="SM00267">
    <property type="entry name" value="GGDEF"/>
    <property type="match status" value="1"/>
</dbReference>
<feature type="transmembrane region" description="Helical" evidence="1">
    <location>
        <begin position="87"/>
        <end position="111"/>
    </location>
</feature>
<feature type="transmembrane region" description="Helical" evidence="1">
    <location>
        <begin position="131"/>
        <end position="150"/>
    </location>
</feature>
<dbReference type="PROSITE" id="PS50883">
    <property type="entry name" value="EAL"/>
    <property type="match status" value="1"/>
</dbReference>
<feature type="transmembrane region" description="Helical" evidence="1">
    <location>
        <begin position="56"/>
        <end position="75"/>
    </location>
</feature>
<dbReference type="PROSITE" id="PS50887">
    <property type="entry name" value="GGDEF"/>
    <property type="match status" value="1"/>
</dbReference>
<dbReference type="Gene3D" id="3.20.20.450">
    <property type="entry name" value="EAL domain"/>
    <property type="match status" value="1"/>
</dbReference>
<protein>
    <submittedName>
        <fullName evidence="4">EAL domain-containing protein</fullName>
    </submittedName>
</protein>
<sequence length="753" mass="79979">MRVTLTPTAYMVCAAVLPTPWLVVCTAVGVSAAKVITRYPRSASLHKAVHNTSMDILAATAAGTLMQLAGVSPALGGIDGLQPSVSAYALGLTAAAMVVMLTEELVTTTAVSLATGRRFTSTLRYLWQTRLLVGAAETTISGVAVAVVIVDQRTLAALPVAMLVLHLALSYRIKLREERRAWERHAALADALTSRDLDAVVHTAARGAVELFGAQAAEIELSPDRRLVRADGQALVVYDGPGRSAEDLGLGTPSAVFEIGADATGLQGLLRLYLESPTASLSCREQATARALAATISTSIDNATAYQKLAAESASHALAATHDGLTGLLNRPSFTASIAHLEGPEVHVLVIGLENLRLINETFGRSVGDGLLAELARRLRAFFPSTDYRIGRISGSGLAVAVGNAPTEVVYHKACRAVLALRVKAAPSGLDLSVRASGGLARGPLGNAATLLTAAEETMWRSVQMGQDQLVALDVDRPSGVATGLDRSRVSLSFQPVVDLLDGQVRAVQALPGWLFSRYGLLPADEHVYQLVDDARLLDKIAERILARSLSAAQTWRDSLPQVPVVVPISPRAISSEIIQTTTRALTKYSMPGSSLILALSESAPVTDTRAAHRLREMGVRLLLDDFGSTSHSLASLSATKFSFVRIHPAYAIEHRWRESAAVIRAAVDLSLDLDMAVVVPHVSDARQRRDLVDLGCSLGSGPLFGDPSFPSEFREQLARWVPPAVDEVSSGAGNVVPLRRHRIQPSQHAVSP</sequence>
<dbReference type="SMART" id="SM00052">
    <property type="entry name" value="EAL"/>
    <property type="match status" value="1"/>
</dbReference>
<feature type="domain" description="EAL" evidence="2">
    <location>
        <begin position="474"/>
        <end position="722"/>
    </location>
</feature>
<dbReference type="Pfam" id="PF00563">
    <property type="entry name" value="EAL"/>
    <property type="match status" value="1"/>
</dbReference>
<dbReference type="Proteomes" id="UP000281726">
    <property type="component" value="Unassembled WGS sequence"/>
</dbReference>
<evidence type="ECO:0000313" key="5">
    <source>
        <dbReference type="Proteomes" id="UP000281726"/>
    </source>
</evidence>
<comment type="caution">
    <text evidence="4">The sequence shown here is derived from an EMBL/GenBank/DDBJ whole genome shotgun (WGS) entry which is preliminary data.</text>
</comment>
<dbReference type="Gene3D" id="3.30.70.270">
    <property type="match status" value="1"/>
</dbReference>
<accession>A0A3A9ZSS8</accession>
<dbReference type="EMBL" id="RBAK01000001">
    <property type="protein sequence ID" value="RKN51255.1"/>
    <property type="molecule type" value="Genomic_DNA"/>
</dbReference>
<dbReference type="AlphaFoldDB" id="A0A3A9ZSS8"/>
<dbReference type="OrthoDB" id="3369948at2"/>
<dbReference type="CDD" id="cd01948">
    <property type="entry name" value="EAL"/>
    <property type="match status" value="1"/>
</dbReference>
<evidence type="ECO:0000259" key="3">
    <source>
        <dbReference type="PROSITE" id="PS50887"/>
    </source>
</evidence>
<keyword evidence="1" id="KW-0472">Membrane</keyword>
<dbReference type="CDD" id="cd01949">
    <property type="entry name" value="GGDEF"/>
    <property type="match status" value="1"/>
</dbReference>
<dbReference type="GO" id="GO:0071111">
    <property type="term" value="F:cyclic-guanylate-specific phosphodiesterase activity"/>
    <property type="evidence" value="ECO:0007669"/>
    <property type="project" value="InterPro"/>
</dbReference>
<proteinExistence type="predicted"/>
<dbReference type="SUPFAM" id="SSF141868">
    <property type="entry name" value="EAL domain-like"/>
    <property type="match status" value="1"/>
</dbReference>
<dbReference type="InterPro" id="IPR029787">
    <property type="entry name" value="Nucleotide_cyclase"/>
</dbReference>
<keyword evidence="1" id="KW-0812">Transmembrane</keyword>
<gene>
    <name evidence="4" type="ORF">D7223_01080</name>
</gene>
<dbReference type="NCBIfam" id="TIGR00254">
    <property type="entry name" value="GGDEF"/>
    <property type="match status" value="1"/>
</dbReference>
<keyword evidence="1" id="KW-1133">Transmembrane helix</keyword>
<feature type="transmembrane region" description="Helical" evidence="1">
    <location>
        <begin position="20"/>
        <end position="36"/>
    </location>
</feature>
<dbReference type="InterPro" id="IPR000160">
    <property type="entry name" value="GGDEF_dom"/>
</dbReference>
<dbReference type="InterPro" id="IPR001633">
    <property type="entry name" value="EAL_dom"/>
</dbReference>
<evidence type="ECO:0000313" key="4">
    <source>
        <dbReference type="EMBL" id="RKN51255.1"/>
    </source>
</evidence>
<organism evidence="4 5">
    <name type="scientific">Micromonospora endolithica</name>
    <dbReference type="NCBI Taxonomy" id="230091"/>
    <lineage>
        <taxon>Bacteria</taxon>
        <taxon>Bacillati</taxon>
        <taxon>Actinomycetota</taxon>
        <taxon>Actinomycetes</taxon>
        <taxon>Micromonosporales</taxon>
        <taxon>Micromonosporaceae</taxon>
        <taxon>Micromonospora</taxon>
    </lineage>
</organism>
<feature type="domain" description="GGDEF" evidence="3">
    <location>
        <begin position="344"/>
        <end position="475"/>
    </location>
</feature>
<keyword evidence="5" id="KW-1185">Reference proteome</keyword>
<name>A0A3A9ZSS8_9ACTN</name>
<dbReference type="Pfam" id="PF00990">
    <property type="entry name" value="GGDEF"/>
    <property type="match status" value="1"/>
</dbReference>
<evidence type="ECO:0000259" key="2">
    <source>
        <dbReference type="PROSITE" id="PS50883"/>
    </source>
</evidence>